<dbReference type="GO" id="GO:0005737">
    <property type="term" value="C:cytoplasm"/>
    <property type="evidence" value="ECO:0007669"/>
    <property type="project" value="UniProtKB-SubCell"/>
</dbReference>
<dbReference type="GO" id="GO:0005681">
    <property type="term" value="C:spliceosomal complex"/>
    <property type="evidence" value="ECO:0007669"/>
    <property type="project" value="UniProtKB-KW"/>
</dbReference>
<feature type="region of interest" description="Disordered" evidence="11">
    <location>
        <begin position="204"/>
        <end position="231"/>
    </location>
</feature>
<sequence length="231" mass="26378">MSMECLPFARPNMDVFKLKTGNPEFKDRQKKVFDQLMVLENNRKNTNSSSDSAGGPRDDRSAQRSQTRAFRGKESIFKRPQNPAPKSYINKIPDFKKNPHKWTRYSLEDVQEVTEESNAKSAMEFLRELANRKKLEKGIVEEKLGELPSKIVFNKHIRLTETSGTAEPVMIMEKAPTSSEPAQKPSYKNAKLVMPEYVIGQKVAKKEKRSGKPKPVKGKELKLDHLMIEGD</sequence>
<dbReference type="EMBL" id="BT127171">
    <property type="protein sequence ID" value="AEE62133.1"/>
    <property type="molecule type" value="mRNA"/>
</dbReference>
<feature type="compositionally biased region" description="Basic residues" evidence="11">
    <location>
        <begin position="204"/>
        <end position="216"/>
    </location>
</feature>
<keyword evidence="4" id="KW-0963">Cytoplasm</keyword>
<comment type="subcellular location">
    <subcellularLocation>
        <location evidence="2">Cytoplasm</location>
    </subcellularLocation>
    <subcellularLocation>
        <location evidence="1">Nucleus</location>
    </subcellularLocation>
</comment>
<keyword evidence="8" id="KW-0539">Nucleus</keyword>
<dbReference type="OrthoDB" id="1906282at2759"/>
<feature type="compositionally biased region" description="Basic and acidic residues" evidence="11">
    <location>
        <begin position="217"/>
        <end position="231"/>
    </location>
</feature>
<evidence type="ECO:0000313" key="12">
    <source>
        <dbReference type="EMBL" id="AEE62133.1"/>
    </source>
</evidence>
<evidence type="ECO:0000256" key="8">
    <source>
        <dbReference type="ARBA" id="ARBA00023242"/>
    </source>
</evidence>
<dbReference type="GO" id="GO:0008380">
    <property type="term" value="P:RNA splicing"/>
    <property type="evidence" value="ECO:0007669"/>
    <property type="project" value="UniProtKB-KW"/>
</dbReference>
<dbReference type="InterPro" id="IPR029338">
    <property type="entry name" value="TSSC4"/>
</dbReference>
<evidence type="ECO:0000256" key="9">
    <source>
        <dbReference type="ARBA" id="ARBA00035304"/>
    </source>
</evidence>
<evidence type="ECO:0000256" key="2">
    <source>
        <dbReference type="ARBA" id="ARBA00004496"/>
    </source>
</evidence>
<protein>
    <recommendedName>
        <fullName evidence="9">U5 small nuclear ribonucleoprotein TSSC4</fullName>
    </recommendedName>
</protein>
<comment type="similarity">
    <text evidence="3">Belongs to the TSSC4 family.</text>
</comment>
<evidence type="ECO:0000256" key="7">
    <source>
        <dbReference type="ARBA" id="ARBA00023187"/>
    </source>
</evidence>
<evidence type="ECO:0000256" key="4">
    <source>
        <dbReference type="ARBA" id="ARBA00022490"/>
    </source>
</evidence>
<accession>J3JVA4</accession>
<evidence type="ECO:0000256" key="6">
    <source>
        <dbReference type="ARBA" id="ARBA00022728"/>
    </source>
</evidence>
<keyword evidence="6" id="KW-0747">Spliceosome</keyword>
<keyword evidence="7" id="KW-0508">mRNA splicing</keyword>
<keyword evidence="5" id="KW-0507">mRNA processing</keyword>
<dbReference type="PANTHER" id="PTHR13445:SF3">
    <property type="entry name" value="U5 SMALL NUCLEAR RIBONUCLEOPROTEIN TSSC4"/>
    <property type="match status" value="1"/>
</dbReference>
<name>J3JVA4_DENPD</name>
<dbReference type="HOGENOM" id="CLU_080817_0_0_1"/>
<dbReference type="AlphaFoldDB" id="J3JVA4"/>
<evidence type="ECO:0000256" key="1">
    <source>
        <dbReference type="ARBA" id="ARBA00004123"/>
    </source>
</evidence>
<evidence type="ECO:0000256" key="11">
    <source>
        <dbReference type="SAM" id="MobiDB-lite"/>
    </source>
</evidence>
<organism evidence="12">
    <name type="scientific">Dendroctonus ponderosae</name>
    <name type="common">Mountain pine beetle</name>
    <dbReference type="NCBI Taxonomy" id="77166"/>
    <lineage>
        <taxon>Eukaryota</taxon>
        <taxon>Metazoa</taxon>
        <taxon>Ecdysozoa</taxon>
        <taxon>Arthropoda</taxon>
        <taxon>Hexapoda</taxon>
        <taxon>Insecta</taxon>
        <taxon>Pterygota</taxon>
        <taxon>Neoptera</taxon>
        <taxon>Endopterygota</taxon>
        <taxon>Coleoptera</taxon>
        <taxon>Polyphaga</taxon>
        <taxon>Cucujiformia</taxon>
        <taxon>Curculionidae</taxon>
        <taxon>Scolytinae</taxon>
        <taxon>Dendroctonus</taxon>
    </lineage>
</organism>
<dbReference type="Pfam" id="PF15264">
    <property type="entry name" value="TSSC4"/>
    <property type="match status" value="1"/>
</dbReference>
<evidence type="ECO:0000256" key="3">
    <source>
        <dbReference type="ARBA" id="ARBA00010362"/>
    </source>
</evidence>
<comment type="function">
    <text evidence="10">Protein associated with the U5 snRNP, during its maturation and its post-splicing recycling and which is required for spliceosomal tri-snRNP complex assembly in the nucleus. Has a molecular sequestering activity and transiently hinders SNRNP200 binding sites for constitutive splicing factors that intervene later during the assembly of the spliceosome and splicing. Together with its molecular sequestering activity, may also function as a molecular adapter and placeholder, coordinating the assembly of the U5 snRNP and its association with the U4/U6 di-snRNP.</text>
</comment>
<proteinExistence type="evidence at transcript level"/>
<dbReference type="PANTHER" id="PTHR13445">
    <property type="entry name" value="TUMOR SUPPRESSING SUBTRANSFERABLE CANDIDATE 4 TSSC4"/>
    <property type="match status" value="1"/>
</dbReference>
<dbReference type="GO" id="GO:0006397">
    <property type="term" value="P:mRNA processing"/>
    <property type="evidence" value="ECO:0007669"/>
    <property type="project" value="UniProtKB-KW"/>
</dbReference>
<reference evidence="12" key="1">
    <citation type="journal article" date="2012" name="Insect Biochem. Mol. Biol.">
        <title>Transcriptome and full-length cDNA resources for the mountain pine beetle, Dendroctonus ponderosae Hopkins, a major insect pest of pine forests.</title>
        <authorList>
            <person name="Keeling C.I."/>
            <person name="Henderson H."/>
            <person name="Li M."/>
            <person name="Yuen M."/>
            <person name="Clark E.L."/>
            <person name="Fraser J.D."/>
            <person name="Huber D.P."/>
            <person name="Liao N.Y."/>
            <person name="Roderick Docking T."/>
            <person name="Birol I."/>
            <person name="Chan S.K."/>
            <person name="Taylor G.A."/>
            <person name="Palmquist D."/>
            <person name="Jones S.J."/>
            <person name="Bohlmann J."/>
        </authorList>
    </citation>
    <scope>NUCLEOTIDE SEQUENCE</scope>
    <source>
        <tissue evidence="12">Midgut and adhering fatbody of emerged adults of both sexes after feeding on lodgepole pine for up to 64 h</tissue>
    </source>
</reference>
<evidence type="ECO:0000256" key="5">
    <source>
        <dbReference type="ARBA" id="ARBA00022664"/>
    </source>
</evidence>
<feature type="region of interest" description="Disordered" evidence="11">
    <location>
        <begin position="39"/>
        <end position="93"/>
    </location>
</feature>
<evidence type="ECO:0000256" key="10">
    <source>
        <dbReference type="ARBA" id="ARBA00045970"/>
    </source>
</evidence>